<gene>
    <name evidence="1" type="ORF">MELA_02003</name>
</gene>
<reference evidence="1 2" key="1">
    <citation type="submission" date="2019-07" db="EMBL/GenBank/DDBJ databases">
        <authorList>
            <person name="Cremers G."/>
        </authorList>
    </citation>
    <scope>NUCLEOTIDE SEQUENCE [LARGE SCALE GENOMIC DNA]</scope>
</reference>
<organism evidence="1 2">
    <name type="scientific">Candidatus Methylomirabilis lanthanidiphila</name>
    <dbReference type="NCBI Taxonomy" id="2211376"/>
    <lineage>
        <taxon>Bacteria</taxon>
        <taxon>Candidatus Methylomirabilota</taxon>
        <taxon>Candidatus Methylomirabilia</taxon>
        <taxon>Candidatus Methylomirabilales</taxon>
        <taxon>Candidatus Methylomirabilaceae</taxon>
        <taxon>Candidatus Methylomirabilis</taxon>
    </lineage>
</organism>
<dbReference type="EMBL" id="CABIKM010000030">
    <property type="protein sequence ID" value="VUZ85618.1"/>
    <property type="molecule type" value="Genomic_DNA"/>
</dbReference>
<sequence length="227" mass="26042">MSNKFELHLSAYAISPDSIVTIESLGFVRDKFANNRYCDTTAYHATYRGATKLPNNDLWQSLKMVLTQDVSFVGILEEEEFFQEELAHYSTDDVTEWEPHYIEKLPFHRPLSNEYKACDIHLNVSLRKSSSATVDYISSIGFASFDKPEVDGDHRIFSATCKSLEGGKKLFEFLNKLLVRIPGVKAKMKFERTTRFIRIPTEAPALPLLSDFDLETWLRCHTAQLDC</sequence>
<keyword evidence="2" id="KW-1185">Reference proteome</keyword>
<protein>
    <submittedName>
        <fullName evidence="1">Uncharacterized protein</fullName>
    </submittedName>
</protein>
<evidence type="ECO:0000313" key="1">
    <source>
        <dbReference type="EMBL" id="VUZ85618.1"/>
    </source>
</evidence>
<dbReference type="AlphaFoldDB" id="A0A564ZM28"/>
<name>A0A564ZM28_9BACT</name>
<proteinExistence type="predicted"/>
<evidence type="ECO:0000313" key="2">
    <source>
        <dbReference type="Proteomes" id="UP000334340"/>
    </source>
</evidence>
<dbReference type="Proteomes" id="UP000334340">
    <property type="component" value="Unassembled WGS sequence"/>
</dbReference>
<accession>A0A564ZM28</accession>